<proteinExistence type="inferred from homology"/>
<evidence type="ECO:0000313" key="14">
    <source>
        <dbReference type="Proteomes" id="UP000310200"/>
    </source>
</evidence>
<gene>
    <name evidence="13" type="ORF">DBV15_06374</name>
</gene>
<comment type="caution">
    <text evidence="13">The sequence shown here is derived from an EMBL/GenBank/DDBJ whole genome shotgun (WGS) entry which is preliminary data.</text>
</comment>
<evidence type="ECO:0000256" key="3">
    <source>
        <dbReference type="ARBA" id="ARBA00016384"/>
    </source>
</evidence>
<comment type="function">
    <text evidence="1 10">Accessory subunit of the mitochondrial membrane respiratory chain NADH dehydrogenase (Complex I), that is believed not to be involved in catalysis. Complex I functions in the transfer of electrons from NADH to the respiratory chain. The immediate electron acceptor for the enzyme is believed to be ubiquinone.</text>
</comment>
<keyword evidence="8 10" id="KW-0496">Mitochondrion</keyword>
<comment type="subcellular location">
    <subcellularLocation>
        <location evidence="10">Mitochondrion inner membrane</location>
    </subcellularLocation>
</comment>
<comment type="similarity">
    <text evidence="2 10">Belongs to the complex I NDUFA8 subunit family.</text>
</comment>
<feature type="region of interest" description="Disordered" evidence="11">
    <location>
        <begin position="158"/>
        <end position="183"/>
    </location>
</feature>
<dbReference type="GO" id="GO:0006120">
    <property type="term" value="P:mitochondrial electron transport, NADH to ubiquinone"/>
    <property type="evidence" value="ECO:0007669"/>
    <property type="project" value="InterPro"/>
</dbReference>
<sequence>MMYFDIQGVYKVFPTKCCYKGNMAATAKTVLPEESELTVQELNVSWPVLQTASVYIGKACEWYNNDFMLCRQEERDPRRCIDEGKAVTACAMNVLKNMKKHCLEDFNAYMSCLERSTGKLELEPCRLTQAALDECVRKNLNIERPPFGYFCEAKVHNTSRPRPPKEEPTVFPDPTPGLSADIPREKSKYSNRLWYKS</sequence>
<keyword evidence="5 10" id="KW-0679">Respiratory chain</keyword>
<evidence type="ECO:0000259" key="12">
    <source>
        <dbReference type="Pfam" id="PF06747"/>
    </source>
</evidence>
<evidence type="ECO:0000256" key="7">
    <source>
        <dbReference type="ARBA" id="ARBA00022982"/>
    </source>
</evidence>
<dbReference type="EMBL" id="QBLH01000326">
    <property type="protein sequence ID" value="TGZ56573.1"/>
    <property type="molecule type" value="Genomic_DNA"/>
</dbReference>
<evidence type="ECO:0000256" key="11">
    <source>
        <dbReference type="SAM" id="MobiDB-lite"/>
    </source>
</evidence>
<reference evidence="13 14" key="1">
    <citation type="journal article" date="2019" name="Philos. Trans. R. Soc. Lond., B, Biol. Sci.">
        <title>Ant behaviour and brain gene expression of defending hosts depend on the ecological success of the intruding social parasite.</title>
        <authorList>
            <person name="Kaur R."/>
            <person name="Stoldt M."/>
            <person name="Jongepier E."/>
            <person name="Feldmeyer B."/>
            <person name="Menzel F."/>
            <person name="Bornberg-Bauer E."/>
            <person name="Foitzik S."/>
        </authorList>
    </citation>
    <scope>NUCLEOTIDE SEQUENCE [LARGE SCALE GENOMIC DNA]</scope>
    <source>
        <tissue evidence="13">Whole body</tissue>
    </source>
</reference>
<keyword evidence="4 10" id="KW-0813">Transport</keyword>
<dbReference type="Pfam" id="PF06747">
    <property type="entry name" value="CHCH"/>
    <property type="match status" value="1"/>
</dbReference>
<dbReference type="PANTHER" id="PTHR13344">
    <property type="entry name" value="NADH-UBIQUINONE OXIDOREDUCTASE"/>
    <property type="match status" value="1"/>
</dbReference>
<keyword evidence="9" id="KW-1015">Disulfide bond</keyword>
<name>A0A4S2L1K6_9HYME</name>
<evidence type="ECO:0000256" key="9">
    <source>
        <dbReference type="ARBA" id="ARBA00023157"/>
    </source>
</evidence>
<keyword evidence="10" id="KW-0999">Mitochondrion inner membrane</keyword>
<dbReference type="STRING" id="300112.A0A4S2L1K6"/>
<evidence type="ECO:0000256" key="4">
    <source>
        <dbReference type="ARBA" id="ARBA00022448"/>
    </source>
</evidence>
<accession>A0A4S2L1K6</accession>
<dbReference type="Proteomes" id="UP000310200">
    <property type="component" value="Unassembled WGS sequence"/>
</dbReference>
<protein>
    <recommendedName>
        <fullName evidence="3 10">NADH dehydrogenase [ubiquinone] 1 alpha subcomplex subunit 8</fullName>
    </recommendedName>
</protein>
<dbReference type="InterPro" id="IPR010625">
    <property type="entry name" value="CHCH"/>
</dbReference>
<keyword evidence="14" id="KW-1185">Reference proteome</keyword>
<evidence type="ECO:0000256" key="6">
    <source>
        <dbReference type="ARBA" id="ARBA00022737"/>
    </source>
</evidence>
<dbReference type="InterPro" id="IPR016680">
    <property type="entry name" value="NDUFA8"/>
</dbReference>
<evidence type="ECO:0000313" key="13">
    <source>
        <dbReference type="EMBL" id="TGZ56573.1"/>
    </source>
</evidence>
<keyword evidence="6" id="KW-0677">Repeat</keyword>
<evidence type="ECO:0000256" key="10">
    <source>
        <dbReference type="PIRNR" id="PIRNR017016"/>
    </source>
</evidence>
<feature type="domain" description="CHCH" evidence="12">
    <location>
        <begin position="102"/>
        <end position="138"/>
    </location>
</feature>
<keyword evidence="7 10" id="KW-0249">Electron transport</keyword>
<evidence type="ECO:0000256" key="2">
    <source>
        <dbReference type="ARBA" id="ARBA00010705"/>
    </source>
</evidence>
<dbReference type="AlphaFoldDB" id="A0A4S2L1K6"/>
<evidence type="ECO:0000256" key="8">
    <source>
        <dbReference type="ARBA" id="ARBA00023128"/>
    </source>
</evidence>
<dbReference type="PIRSF" id="PIRSF017016">
    <property type="entry name" value="NDUA8"/>
    <property type="match status" value="1"/>
</dbReference>
<dbReference type="PANTHER" id="PTHR13344:SF0">
    <property type="entry name" value="NADH DEHYDROGENASE [UBIQUINONE] 1 ALPHA SUBCOMPLEX SUBUNIT 8"/>
    <property type="match status" value="1"/>
</dbReference>
<dbReference type="GO" id="GO:0005743">
    <property type="term" value="C:mitochondrial inner membrane"/>
    <property type="evidence" value="ECO:0007669"/>
    <property type="project" value="UniProtKB-SubCell"/>
</dbReference>
<organism evidence="13 14">
    <name type="scientific">Temnothorax longispinosus</name>
    <dbReference type="NCBI Taxonomy" id="300112"/>
    <lineage>
        <taxon>Eukaryota</taxon>
        <taxon>Metazoa</taxon>
        <taxon>Ecdysozoa</taxon>
        <taxon>Arthropoda</taxon>
        <taxon>Hexapoda</taxon>
        <taxon>Insecta</taxon>
        <taxon>Pterygota</taxon>
        <taxon>Neoptera</taxon>
        <taxon>Endopterygota</taxon>
        <taxon>Hymenoptera</taxon>
        <taxon>Apocrita</taxon>
        <taxon>Aculeata</taxon>
        <taxon>Formicoidea</taxon>
        <taxon>Formicidae</taxon>
        <taxon>Myrmicinae</taxon>
        <taxon>Temnothorax</taxon>
    </lineage>
</organism>
<evidence type="ECO:0000256" key="5">
    <source>
        <dbReference type="ARBA" id="ARBA00022660"/>
    </source>
</evidence>
<keyword evidence="10" id="KW-0472">Membrane</keyword>
<evidence type="ECO:0000256" key="1">
    <source>
        <dbReference type="ARBA" id="ARBA00003195"/>
    </source>
</evidence>